<dbReference type="PANTHER" id="PTHR46889">
    <property type="entry name" value="TRANSPOSASE INSF FOR INSERTION SEQUENCE IS3B-RELATED"/>
    <property type="match status" value="1"/>
</dbReference>
<proteinExistence type="predicted"/>
<dbReference type="EMBL" id="CP036528">
    <property type="protein sequence ID" value="QBK25729.1"/>
    <property type="molecule type" value="Genomic_DNA"/>
</dbReference>
<dbReference type="InterPro" id="IPR001584">
    <property type="entry name" value="Integrase_cat-core"/>
</dbReference>
<dbReference type="Proteomes" id="UP000291151">
    <property type="component" value="Chromosome"/>
</dbReference>
<dbReference type="InterPro" id="IPR012337">
    <property type="entry name" value="RNaseH-like_sf"/>
</dbReference>
<dbReference type="InterPro" id="IPR050900">
    <property type="entry name" value="Transposase_IS3/IS150/IS904"/>
</dbReference>
<dbReference type="AlphaFoldDB" id="A0A4P6UR24"/>
<evidence type="ECO:0000259" key="1">
    <source>
        <dbReference type="Pfam" id="PF13333"/>
    </source>
</evidence>
<dbReference type="KEGG" id="uth:DKZ56_07545"/>
<evidence type="ECO:0000313" key="3">
    <source>
        <dbReference type="Proteomes" id="UP000291151"/>
    </source>
</evidence>
<feature type="domain" description="Integrase catalytic" evidence="1">
    <location>
        <begin position="14"/>
        <end position="67"/>
    </location>
</feature>
<sequence>MSRVGQCIDNAPTESFWSKFKCEKYHLNTYDSYQARKQSIDESIYFYNHFRYQKKLNGLNPLEYRAQAA</sequence>
<organism evidence="2 3">
    <name type="scientific">Ureibacillus thermophilus</name>
    <dbReference type="NCBI Taxonomy" id="367743"/>
    <lineage>
        <taxon>Bacteria</taxon>
        <taxon>Bacillati</taxon>
        <taxon>Bacillota</taxon>
        <taxon>Bacilli</taxon>
        <taxon>Bacillales</taxon>
        <taxon>Caryophanaceae</taxon>
        <taxon>Ureibacillus</taxon>
    </lineage>
</organism>
<accession>A0A4P6UR24</accession>
<dbReference type="PANTHER" id="PTHR46889:SF4">
    <property type="entry name" value="TRANSPOSASE INSO FOR INSERTION SEQUENCE ELEMENT IS911B-RELATED"/>
    <property type="match status" value="1"/>
</dbReference>
<dbReference type="GO" id="GO:0015074">
    <property type="term" value="P:DNA integration"/>
    <property type="evidence" value="ECO:0007669"/>
    <property type="project" value="InterPro"/>
</dbReference>
<protein>
    <recommendedName>
        <fullName evidence="1">Integrase catalytic domain-containing protein</fullName>
    </recommendedName>
</protein>
<keyword evidence="3" id="KW-1185">Reference proteome</keyword>
<dbReference type="SUPFAM" id="SSF53098">
    <property type="entry name" value="Ribonuclease H-like"/>
    <property type="match status" value="1"/>
</dbReference>
<evidence type="ECO:0000313" key="2">
    <source>
        <dbReference type="EMBL" id="QBK25729.1"/>
    </source>
</evidence>
<name>A0A4P6UR24_9BACL</name>
<dbReference type="Pfam" id="PF13333">
    <property type="entry name" value="rve_2"/>
    <property type="match status" value="1"/>
</dbReference>
<reference evidence="2 3" key="1">
    <citation type="submission" date="2019-02" db="EMBL/GenBank/DDBJ databases">
        <title>Ureibacillus thermophilus.</title>
        <authorList>
            <person name="Sunny J.S."/>
            <person name="Natarajan A."/>
            <person name="Saleena L.M."/>
        </authorList>
    </citation>
    <scope>NUCLEOTIDE SEQUENCE [LARGE SCALE GENOMIC DNA]</scope>
    <source>
        <strain evidence="2 3">LM102</strain>
    </source>
</reference>
<gene>
    <name evidence="2" type="ORF">DKZ56_07545</name>
</gene>